<dbReference type="RefSeq" id="WP_188602319.1">
    <property type="nucleotide sequence ID" value="NZ_AP026830.1"/>
</dbReference>
<dbReference type="Gene3D" id="3.40.50.720">
    <property type="entry name" value="NAD(P)-binding Rossmann-like Domain"/>
    <property type="match status" value="1"/>
</dbReference>
<dbReference type="NCBIfam" id="NF041015">
    <property type="entry name" value="UDPsulfquin_syn"/>
    <property type="match status" value="1"/>
</dbReference>
<organism evidence="4 5">
    <name type="scientific">Vulcanisaeta souniana JCM 11219</name>
    <dbReference type="NCBI Taxonomy" id="1293586"/>
    <lineage>
        <taxon>Archaea</taxon>
        <taxon>Thermoproteota</taxon>
        <taxon>Thermoprotei</taxon>
        <taxon>Thermoproteales</taxon>
        <taxon>Thermoproteaceae</taxon>
        <taxon>Vulcanisaeta</taxon>
    </lineage>
</organism>
<dbReference type="SUPFAM" id="SSF51735">
    <property type="entry name" value="NAD(P)-binding Rossmann-fold domains"/>
    <property type="match status" value="1"/>
</dbReference>
<dbReference type="InterPro" id="IPR036291">
    <property type="entry name" value="NAD(P)-bd_dom_sf"/>
</dbReference>
<dbReference type="Gene3D" id="3.90.25.10">
    <property type="entry name" value="UDP-galactose 4-epimerase, domain 1"/>
    <property type="match status" value="1"/>
</dbReference>
<dbReference type="PANTHER" id="PTHR43000">
    <property type="entry name" value="DTDP-D-GLUCOSE 4,6-DEHYDRATASE-RELATED"/>
    <property type="match status" value="1"/>
</dbReference>
<keyword evidence="6" id="KW-1185">Reference proteome</keyword>
<dbReference type="Proteomes" id="UP001060771">
    <property type="component" value="Chromosome"/>
</dbReference>
<evidence type="ECO:0000313" key="4">
    <source>
        <dbReference type="EMBL" id="GGI68584.1"/>
    </source>
</evidence>
<dbReference type="OrthoDB" id="4907at2157"/>
<feature type="domain" description="NAD-dependent epimerase/dehydratase" evidence="2">
    <location>
        <begin position="3"/>
        <end position="283"/>
    </location>
</feature>
<name>A0A830E3Z1_9CREN</name>
<protein>
    <submittedName>
        <fullName evidence="4">NAD-dependent dehydratase</fullName>
    </submittedName>
</protein>
<evidence type="ECO:0000313" key="6">
    <source>
        <dbReference type="Proteomes" id="UP001060771"/>
    </source>
</evidence>
<reference evidence="6" key="3">
    <citation type="submission" date="2022-09" db="EMBL/GenBank/DDBJ databases">
        <title>Complete genome sequence of Vulcanisaeta souniana.</title>
        <authorList>
            <person name="Kato S."/>
            <person name="Itoh T."/>
            <person name="Ohkuma M."/>
        </authorList>
    </citation>
    <scope>NUCLEOTIDE SEQUENCE [LARGE SCALE GENOMIC DNA]</scope>
    <source>
        <strain evidence="6">JCM 11219</strain>
    </source>
</reference>
<evidence type="ECO:0000256" key="1">
    <source>
        <dbReference type="ARBA" id="ARBA00007637"/>
    </source>
</evidence>
<evidence type="ECO:0000313" key="5">
    <source>
        <dbReference type="Proteomes" id="UP000657075"/>
    </source>
</evidence>
<dbReference type="EMBL" id="AP026830">
    <property type="protein sequence ID" value="BDR92013.1"/>
    <property type="molecule type" value="Genomic_DNA"/>
</dbReference>
<dbReference type="EMBL" id="BMNM01000001">
    <property type="protein sequence ID" value="GGI68584.1"/>
    <property type="molecule type" value="Genomic_DNA"/>
</dbReference>
<dbReference type="InterPro" id="IPR053578">
    <property type="entry name" value="UDP-sulfoquinovose_synthase"/>
</dbReference>
<reference evidence="4" key="2">
    <citation type="submission" date="2020-09" db="EMBL/GenBank/DDBJ databases">
        <authorList>
            <person name="Sun Q."/>
            <person name="Ohkuma M."/>
        </authorList>
    </citation>
    <scope>NUCLEOTIDE SEQUENCE</scope>
    <source>
        <strain evidence="4">JCM 11219</strain>
    </source>
</reference>
<gene>
    <name evidence="4" type="ORF">GCM10007112_01980</name>
    <name evidence="3" type="ORF">Vsou_11060</name>
</gene>
<proteinExistence type="inferred from homology"/>
<dbReference type="AlphaFoldDB" id="A0A830E3Z1"/>
<accession>A0A830E3Z1</accession>
<evidence type="ECO:0000259" key="2">
    <source>
        <dbReference type="Pfam" id="PF01370"/>
    </source>
</evidence>
<reference evidence="4" key="1">
    <citation type="journal article" date="2014" name="Int. J. Syst. Evol. Microbiol.">
        <title>Complete genome sequence of Corynebacterium casei LMG S-19264T (=DSM 44701T), isolated from a smear-ripened cheese.</title>
        <authorList>
            <consortium name="US DOE Joint Genome Institute (JGI-PGF)"/>
            <person name="Walter F."/>
            <person name="Albersmeier A."/>
            <person name="Kalinowski J."/>
            <person name="Ruckert C."/>
        </authorList>
    </citation>
    <scope>NUCLEOTIDE SEQUENCE</scope>
    <source>
        <strain evidence="4">JCM 11219</strain>
    </source>
</reference>
<dbReference type="Pfam" id="PF01370">
    <property type="entry name" value="Epimerase"/>
    <property type="match status" value="1"/>
</dbReference>
<dbReference type="Proteomes" id="UP000657075">
    <property type="component" value="Unassembled WGS sequence"/>
</dbReference>
<dbReference type="InterPro" id="IPR001509">
    <property type="entry name" value="Epimerase_deHydtase"/>
</dbReference>
<reference evidence="3" key="4">
    <citation type="journal article" date="2023" name="Microbiol. Resour. Announc.">
        <title>Complete Genome Sequence of Vulcanisaeta souniana Strain IC-059, a Hyperthermophilic Archaeon Isolated from Hot Spring Water in Japan.</title>
        <authorList>
            <person name="Kato S."/>
            <person name="Itoh T."/>
            <person name="Wu L."/>
            <person name="Ma J."/>
            <person name="Ohkuma M."/>
        </authorList>
    </citation>
    <scope>NUCLEOTIDE SEQUENCE</scope>
    <source>
        <strain evidence="3">JCM 11219</strain>
    </source>
</reference>
<sequence length="388" mass="44657">MRVLILGIDGYLGWALALRLVRRGHEVVGIDNLYTRKAVAEVGSDSALPILSMQDRIKAVEEAFGARIEFIEGDATNYYLIRKAMDKHRPDAVVHFAEQRSAPYSMIDIEHAKHTVINNLTSTLNVIYAIKELKRDVHVLKMGTLGEYGYPAFRIPEDAFIDAVIQGIRDKIVVPRWAGSWYHWSKVFDSYMLLYANKLWGLTITDFHQGPVYGTRTTDIVSEELFTRFDVDDVWGTVINRFCAEAVINHPLTIYGSGLQKKGFTSLEDTITALAALIENPPEPGEFRTVHHYREIKTLNEMAELIRRVAKQILGYEPEIMHLPNPRVEPEEDLLYEPEKRVLPKLGIYRLTRVMEDEVVMMLKDLKPHADRVKRIEALFRPRVKWRD</sequence>
<dbReference type="GeneID" id="76206653"/>
<comment type="similarity">
    <text evidence="1">Belongs to the NAD(P)-dependent epimerase/dehydratase family.</text>
</comment>
<evidence type="ECO:0000313" key="3">
    <source>
        <dbReference type="EMBL" id="BDR92013.1"/>
    </source>
</evidence>